<organism evidence="7 8">
    <name type="scientific">candidate division WS6 bacterium 34_10</name>
    <dbReference type="NCBI Taxonomy" id="1641389"/>
    <lineage>
        <taxon>Bacteria</taxon>
        <taxon>Candidatus Dojkabacteria</taxon>
    </lineage>
</organism>
<evidence type="ECO:0000259" key="6">
    <source>
        <dbReference type="Pfam" id="PF00933"/>
    </source>
</evidence>
<gene>
    <name evidence="7" type="ORF">XD93_0432</name>
</gene>
<evidence type="ECO:0000256" key="2">
    <source>
        <dbReference type="ARBA" id="ARBA00005336"/>
    </source>
</evidence>
<comment type="caution">
    <text evidence="7">The sequence shown here is derived from an EMBL/GenBank/DDBJ whole genome shotgun (WGS) entry which is preliminary data.</text>
</comment>
<keyword evidence="5" id="KW-0326">Glycosidase</keyword>
<evidence type="ECO:0000256" key="1">
    <source>
        <dbReference type="ARBA" id="ARBA00001231"/>
    </source>
</evidence>
<dbReference type="InterPro" id="IPR017853">
    <property type="entry name" value="GH"/>
</dbReference>
<reference evidence="8" key="1">
    <citation type="journal article" date="2015" name="MBio">
        <title>Genome-Resolved Metagenomic Analysis Reveals Roles for Candidate Phyla and Other Microbial Community Members in Biogeochemical Transformations in Oil Reservoirs.</title>
        <authorList>
            <person name="Hu P."/>
            <person name="Tom L."/>
            <person name="Singh A."/>
            <person name="Thomas B.C."/>
            <person name="Baker B.J."/>
            <person name="Piceno Y.M."/>
            <person name="Andersen G.L."/>
            <person name="Banfield J.F."/>
        </authorList>
    </citation>
    <scope>NUCLEOTIDE SEQUENCE [LARGE SCALE GENOMIC DNA]</scope>
</reference>
<proteinExistence type="inferred from homology"/>
<evidence type="ECO:0000313" key="7">
    <source>
        <dbReference type="EMBL" id="KUK77289.1"/>
    </source>
</evidence>
<dbReference type="PATRIC" id="fig|1641389.3.peg.511"/>
<dbReference type="Gene3D" id="3.20.20.300">
    <property type="entry name" value="Glycoside hydrolase, family 3, N-terminal domain"/>
    <property type="match status" value="1"/>
</dbReference>
<comment type="catalytic activity">
    <reaction evidence="1">
        <text>Hydrolysis of terminal non-reducing N-acetyl-D-hexosamine residues in N-acetyl-beta-D-hexosaminides.</text>
        <dbReference type="EC" id="3.2.1.52"/>
    </reaction>
</comment>
<accession>A0A117M093</accession>
<evidence type="ECO:0000256" key="5">
    <source>
        <dbReference type="ARBA" id="ARBA00023295"/>
    </source>
</evidence>
<evidence type="ECO:0000256" key="4">
    <source>
        <dbReference type="ARBA" id="ARBA00022801"/>
    </source>
</evidence>
<dbReference type="GO" id="GO:0004563">
    <property type="term" value="F:beta-N-acetylhexosaminidase activity"/>
    <property type="evidence" value="ECO:0007669"/>
    <property type="project" value="UniProtKB-EC"/>
</dbReference>
<dbReference type="EMBL" id="LGGO01000047">
    <property type="protein sequence ID" value="KUK77289.1"/>
    <property type="molecule type" value="Genomic_DNA"/>
</dbReference>
<dbReference type="Proteomes" id="UP000053904">
    <property type="component" value="Unassembled WGS sequence"/>
</dbReference>
<dbReference type="EC" id="3.2.1.52" evidence="3"/>
<dbReference type="InterPro" id="IPR036962">
    <property type="entry name" value="Glyco_hydro_3_N_sf"/>
</dbReference>
<dbReference type="PANTHER" id="PTHR30480:SF13">
    <property type="entry name" value="BETA-HEXOSAMINIDASE"/>
    <property type="match status" value="1"/>
</dbReference>
<evidence type="ECO:0000256" key="3">
    <source>
        <dbReference type="ARBA" id="ARBA00012663"/>
    </source>
</evidence>
<dbReference type="GO" id="GO:0009254">
    <property type="term" value="P:peptidoglycan turnover"/>
    <property type="evidence" value="ECO:0007669"/>
    <property type="project" value="TreeGrafter"/>
</dbReference>
<dbReference type="Pfam" id="PF00933">
    <property type="entry name" value="Glyco_hydro_3"/>
    <property type="match status" value="1"/>
</dbReference>
<dbReference type="PANTHER" id="PTHR30480">
    <property type="entry name" value="BETA-HEXOSAMINIDASE-RELATED"/>
    <property type="match status" value="1"/>
</dbReference>
<sequence length="376" mass="42400">MTQIISILFVLVVSFLFPTPLHHVDITLEPEPIVQEPPPPTPEELILEDMSVEQKVGQLFIFGFDGISLNKENKKFLVDHNIGGILLLSKNISSETQLKTLITDIQTSNDIPLFISIDQEGGPVARIRWDSSLTKAQTSINTAQQAYDDALTKGKYLKSLGINMNLAPVIEYIYDENSFIYDRVYRGSREEVIEKSISAINGYTEAGIVSVPKHYPGHSDTSIDSHYNLPVVKIEEDQWNEYIKPFANVLSNTTVDAIMVGHVQFPNIDSSPTTVSNEIITSKLIDDLEYTGLVISDDMEMGALDDMDTYQNIAKKALEAGNDILIYSKYMNKHPNIQNDVYEYIVDEVKNGNMDIDEKVLKILRVKMKYNIFNIN</sequence>
<name>A0A117M093_9BACT</name>
<protein>
    <recommendedName>
        <fullName evidence="3">beta-N-acetylhexosaminidase</fullName>
        <ecNumber evidence="3">3.2.1.52</ecNumber>
    </recommendedName>
</protein>
<dbReference type="InterPro" id="IPR001764">
    <property type="entry name" value="Glyco_hydro_3_N"/>
</dbReference>
<comment type="similarity">
    <text evidence="2">Belongs to the glycosyl hydrolase 3 family.</text>
</comment>
<evidence type="ECO:0000313" key="8">
    <source>
        <dbReference type="Proteomes" id="UP000053904"/>
    </source>
</evidence>
<dbReference type="AlphaFoldDB" id="A0A117M093"/>
<dbReference type="GO" id="GO:0005975">
    <property type="term" value="P:carbohydrate metabolic process"/>
    <property type="evidence" value="ECO:0007669"/>
    <property type="project" value="InterPro"/>
</dbReference>
<feature type="domain" description="Glycoside hydrolase family 3 N-terminal" evidence="6">
    <location>
        <begin position="52"/>
        <end position="366"/>
    </location>
</feature>
<dbReference type="InterPro" id="IPR050226">
    <property type="entry name" value="NagZ_Beta-hexosaminidase"/>
</dbReference>
<dbReference type="SUPFAM" id="SSF51445">
    <property type="entry name" value="(Trans)glycosidases"/>
    <property type="match status" value="1"/>
</dbReference>
<keyword evidence="4" id="KW-0378">Hydrolase</keyword>